<keyword evidence="2" id="KW-1185">Reference proteome</keyword>
<protein>
    <submittedName>
        <fullName evidence="1">Uncharacterized protein</fullName>
    </submittedName>
</protein>
<dbReference type="AlphaFoldDB" id="A0A0C3PQL9"/>
<organism evidence="1 2">
    <name type="scientific">Tulasnella calospora MUT 4182</name>
    <dbReference type="NCBI Taxonomy" id="1051891"/>
    <lineage>
        <taxon>Eukaryota</taxon>
        <taxon>Fungi</taxon>
        <taxon>Dikarya</taxon>
        <taxon>Basidiomycota</taxon>
        <taxon>Agaricomycotina</taxon>
        <taxon>Agaricomycetes</taxon>
        <taxon>Cantharellales</taxon>
        <taxon>Tulasnellaceae</taxon>
        <taxon>Tulasnella</taxon>
    </lineage>
</organism>
<dbReference type="Proteomes" id="UP000054248">
    <property type="component" value="Unassembled WGS sequence"/>
</dbReference>
<gene>
    <name evidence="1" type="ORF">M407DRAFT_246903</name>
</gene>
<dbReference type="HOGENOM" id="CLU_2322082_0_0_1"/>
<sequence>MVAVHLVSMNTKFVLLVRGVPMQDPGEDELHVITRMDAPITATLQDHRQQKRAFHHHCEASPKFKYGPGEDSNVMWSYLQKISRLKMYQNDWIVCVSEV</sequence>
<accession>A0A0C3PQL9</accession>
<evidence type="ECO:0000313" key="2">
    <source>
        <dbReference type="Proteomes" id="UP000054248"/>
    </source>
</evidence>
<dbReference type="EMBL" id="KN823472">
    <property type="protein sequence ID" value="KIO16855.1"/>
    <property type="molecule type" value="Genomic_DNA"/>
</dbReference>
<proteinExistence type="predicted"/>
<dbReference type="OrthoDB" id="10512119at2759"/>
<evidence type="ECO:0000313" key="1">
    <source>
        <dbReference type="EMBL" id="KIO16855.1"/>
    </source>
</evidence>
<reference evidence="2" key="2">
    <citation type="submission" date="2015-01" db="EMBL/GenBank/DDBJ databases">
        <title>Evolutionary Origins and Diversification of the Mycorrhizal Mutualists.</title>
        <authorList>
            <consortium name="DOE Joint Genome Institute"/>
            <consortium name="Mycorrhizal Genomics Consortium"/>
            <person name="Kohler A."/>
            <person name="Kuo A."/>
            <person name="Nagy L.G."/>
            <person name="Floudas D."/>
            <person name="Copeland A."/>
            <person name="Barry K.W."/>
            <person name="Cichocki N."/>
            <person name="Veneault-Fourrey C."/>
            <person name="LaButti K."/>
            <person name="Lindquist E.A."/>
            <person name="Lipzen A."/>
            <person name="Lundell T."/>
            <person name="Morin E."/>
            <person name="Murat C."/>
            <person name="Riley R."/>
            <person name="Ohm R."/>
            <person name="Sun H."/>
            <person name="Tunlid A."/>
            <person name="Henrissat B."/>
            <person name="Grigoriev I.V."/>
            <person name="Hibbett D.S."/>
            <person name="Martin F."/>
        </authorList>
    </citation>
    <scope>NUCLEOTIDE SEQUENCE [LARGE SCALE GENOMIC DNA]</scope>
    <source>
        <strain evidence="2">MUT 4182</strain>
    </source>
</reference>
<reference evidence="1 2" key="1">
    <citation type="submission" date="2014-04" db="EMBL/GenBank/DDBJ databases">
        <authorList>
            <consortium name="DOE Joint Genome Institute"/>
            <person name="Kuo A."/>
            <person name="Girlanda M."/>
            <person name="Perotto S."/>
            <person name="Kohler A."/>
            <person name="Nagy L.G."/>
            <person name="Floudas D."/>
            <person name="Copeland A."/>
            <person name="Barry K.W."/>
            <person name="Cichocki N."/>
            <person name="Veneault-Fourrey C."/>
            <person name="LaButti K."/>
            <person name="Lindquist E.A."/>
            <person name="Lipzen A."/>
            <person name="Lundell T."/>
            <person name="Morin E."/>
            <person name="Murat C."/>
            <person name="Sun H."/>
            <person name="Tunlid A."/>
            <person name="Henrissat B."/>
            <person name="Grigoriev I.V."/>
            <person name="Hibbett D.S."/>
            <person name="Martin F."/>
            <person name="Nordberg H.P."/>
            <person name="Cantor M.N."/>
            <person name="Hua S.X."/>
        </authorList>
    </citation>
    <scope>NUCLEOTIDE SEQUENCE [LARGE SCALE GENOMIC DNA]</scope>
    <source>
        <strain evidence="1 2">MUT 4182</strain>
    </source>
</reference>
<name>A0A0C3PQL9_9AGAM</name>